<dbReference type="Pfam" id="PF00578">
    <property type="entry name" value="AhpC-TSA"/>
    <property type="match status" value="1"/>
</dbReference>
<dbReference type="HAMAP" id="MF_00401">
    <property type="entry name" value="Peroxiredoxin"/>
    <property type="match status" value="1"/>
</dbReference>
<dbReference type="EMBL" id="BJZP01000046">
    <property type="protein sequence ID" value="GEO87499.1"/>
    <property type="molecule type" value="Genomic_DNA"/>
</dbReference>
<evidence type="ECO:0000256" key="6">
    <source>
        <dbReference type="ARBA" id="ARBA00023284"/>
    </source>
</evidence>
<evidence type="ECO:0000256" key="1">
    <source>
        <dbReference type="ARBA" id="ARBA00009796"/>
    </source>
</evidence>
<dbReference type="OrthoDB" id="9812811at2"/>
<keyword evidence="5 9" id="KW-0560">Oxidoreductase</keyword>
<evidence type="ECO:0000256" key="2">
    <source>
        <dbReference type="ARBA" id="ARBA00022490"/>
    </source>
</evidence>
<comment type="miscellaneous">
    <text evidence="9">The active site is a conserved redox-active cysteine residue, the peroxidatic cysteine (C(P)), which makes the nucleophilic attack on the peroxide substrate. The peroxide oxidizes the C(P)-SH to cysteine sulfenic acid (C(P)-SOH), which then reacts with another cysteine residue, the resolving cysteine (C(R)), to form a disulfide bridge. The disulfide is subsequently reduced by an appropriate electron donor to complete the catalytic cycle. In this 1-Cys peroxiredoxin, no C(R) is present and C(P) instead forms a disulfide with a cysteine from another protein or with a small thiol molecule.</text>
</comment>
<comment type="caution">
    <text evidence="9">Lacks conserved residue(s) required for the propagation of feature annotation.</text>
</comment>
<feature type="binding site" evidence="9">
    <location>
        <position position="155"/>
    </location>
    <ligand>
        <name>substrate</name>
    </ligand>
</feature>
<dbReference type="SUPFAM" id="SSF52833">
    <property type="entry name" value="Thioredoxin-like"/>
    <property type="match status" value="1"/>
</dbReference>
<comment type="subunit">
    <text evidence="9">Homodecamer. Pentamer of dimers that assemble into a ring structure.</text>
</comment>
<feature type="active site" description="Cysteine sulfenic acid (-SOH) intermediate; for peroxidase activity" evidence="10">
    <location>
        <position position="78"/>
    </location>
</feature>
<comment type="function">
    <text evidence="8 9">Thiol-specific peroxidase that catalyzes the reduction of hydrogen peroxide and organic hydroperoxides to water and alcohols, respectively. Plays a role in cell protection against oxidative stress by detoxifying peroxides.</text>
</comment>
<comment type="catalytic activity">
    <reaction evidence="9">
        <text>a hydroperoxide + [thioredoxin]-dithiol = an alcohol + [thioredoxin]-disulfide + H2O</text>
        <dbReference type="Rhea" id="RHEA:62620"/>
        <dbReference type="Rhea" id="RHEA-COMP:10698"/>
        <dbReference type="Rhea" id="RHEA-COMP:10700"/>
        <dbReference type="ChEBI" id="CHEBI:15377"/>
        <dbReference type="ChEBI" id="CHEBI:29950"/>
        <dbReference type="ChEBI" id="CHEBI:30879"/>
        <dbReference type="ChEBI" id="CHEBI:35924"/>
        <dbReference type="ChEBI" id="CHEBI:50058"/>
        <dbReference type="EC" id="1.11.1.24"/>
    </reaction>
</comment>
<dbReference type="PROSITE" id="PS51352">
    <property type="entry name" value="THIOREDOXIN_2"/>
    <property type="match status" value="1"/>
</dbReference>
<comment type="subcellular location">
    <subcellularLocation>
        <location evidence="9">Cytoplasm</location>
    </subcellularLocation>
</comment>
<evidence type="ECO:0000256" key="3">
    <source>
        <dbReference type="ARBA" id="ARBA00022559"/>
    </source>
</evidence>
<evidence type="ECO:0000256" key="4">
    <source>
        <dbReference type="ARBA" id="ARBA00022862"/>
    </source>
</evidence>
<dbReference type="NCBIfam" id="NF009668">
    <property type="entry name" value="PRK13189.1"/>
    <property type="match status" value="1"/>
</dbReference>
<dbReference type="Pfam" id="PF10417">
    <property type="entry name" value="1-cysPrx_C"/>
    <property type="match status" value="1"/>
</dbReference>
<evidence type="ECO:0000256" key="5">
    <source>
        <dbReference type="ARBA" id="ARBA00023002"/>
    </source>
</evidence>
<evidence type="ECO:0000313" key="12">
    <source>
        <dbReference type="EMBL" id="GEO87499.1"/>
    </source>
</evidence>
<gene>
    <name evidence="12" type="ORF">RNA01_44310</name>
</gene>
<keyword evidence="4 9" id="KW-0049">Antioxidant</keyword>
<keyword evidence="3 9" id="KW-0575">Peroxidase</keyword>
<dbReference type="InterPro" id="IPR036249">
    <property type="entry name" value="Thioredoxin-like_sf"/>
</dbReference>
<dbReference type="GO" id="GO:0045454">
    <property type="term" value="P:cell redox homeostasis"/>
    <property type="evidence" value="ECO:0007669"/>
    <property type="project" value="TreeGrafter"/>
</dbReference>
<dbReference type="Gene3D" id="3.40.30.10">
    <property type="entry name" value="Glutaredoxin"/>
    <property type="match status" value="1"/>
</dbReference>
<dbReference type="InterPro" id="IPR013766">
    <property type="entry name" value="Thioredoxin_domain"/>
</dbReference>
<dbReference type="PIRSF" id="PIRSF000239">
    <property type="entry name" value="AHPC"/>
    <property type="match status" value="1"/>
</dbReference>
<evidence type="ECO:0000313" key="13">
    <source>
        <dbReference type="Proteomes" id="UP000321717"/>
    </source>
</evidence>
<dbReference type="PANTHER" id="PTHR10681:SF128">
    <property type="entry name" value="THIOREDOXIN-DEPENDENT PEROXIDE REDUCTASE, MITOCHONDRIAL"/>
    <property type="match status" value="1"/>
</dbReference>
<dbReference type="InterPro" id="IPR024706">
    <property type="entry name" value="Peroxiredoxin_AhpC-typ"/>
</dbReference>
<keyword evidence="13" id="KW-1185">Reference proteome</keyword>
<dbReference type="AlphaFoldDB" id="A0A512HPY7"/>
<evidence type="ECO:0000256" key="7">
    <source>
        <dbReference type="ARBA" id="ARBA00025719"/>
    </source>
</evidence>
<feature type="active site" description="Cysteine sulfenic acid (-SOH) intermediate" evidence="9">
    <location>
        <position position="78"/>
    </location>
</feature>
<dbReference type="InterPro" id="IPR045020">
    <property type="entry name" value="PRX_1cys"/>
</dbReference>
<dbReference type="EC" id="1.11.1.24" evidence="9"/>
<dbReference type="PANTHER" id="PTHR10681">
    <property type="entry name" value="THIOREDOXIN PEROXIDASE"/>
    <property type="match status" value="1"/>
</dbReference>
<dbReference type="InterPro" id="IPR019479">
    <property type="entry name" value="Peroxiredoxin_C"/>
</dbReference>
<proteinExistence type="inferred from homology"/>
<dbReference type="Proteomes" id="UP000321717">
    <property type="component" value="Unassembled WGS sequence"/>
</dbReference>
<sequence length="242" mass="26246">MSCSDSTPIIPAQQAPAAVAPAFAPAITPAAPVAAMPRINEPAPAFSAKTTHGDRSLEDYKGKWLVLFSHPADFTPVCTTEFIGFANASEEFKAMNCELLGLSIDSIYSHLAWVQNIKEKFGTEITFPIIEDLSMRVATAYGMIHPGASDTSAVRATFIIDDKGILRAMIYYPMTNGRSVPEVLRLVKALQTSLTHGVATPENWQPGDKVLVGSPKTVAEVEKRLSEGLETTDWYFTVKNLA</sequence>
<keyword evidence="2 9" id="KW-0963">Cytoplasm</keyword>
<dbReference type="InterPro" id="IPR000866">
    <property type="entry name" value="AhpC/TSA"/>
</dbReference>
<protein>
    <recommendedName>
        <fullName evidence="9">Peroxiredoxin</fullName>
        <ecNumber evidence="9">1.11.1.24</ecNumber>
    </recommendedName>
    <alternativeName>
        <fullName evidence="9">Thioredoxin-dependent peroxiredoxin</fullName>
    </alternativeName>
</protein>
<dbReference type="GO" id="GO:0005829">
    <property type="term" value="C:cytosol"/>
    <property type="evidence" value="ECO:0007669"/>
    <property type="project" value="TreeGrafter"/>
</dbReference>
<dbReference type="InterPro" id="IPR022915">
    <property type="entry name" value="Peroxiredoxin_TDXH"/>
</dbReference>
<dbReference type="GO" id="GO:0042744">
    <property type="term" value="P:hydrogen peroxide catabolic process"/>
    <property type="evidence" value="ECO:0007669"/>
    <property type="project" value="TreeGrafter"/>
</dbReference>
<reference evidence="12 13" key="1">
    <citation type="submission" date="2019-07" db="EMBL/GenBank/DDBJ databases">
        <title>Whole genome shotgun sequence of Rhizobium naphthalenivorans NBRC 107585.</title>
        <authorList>
            <person name="Hosoyama A."/>
            <person name="Uohara A."/>
            <person name="Ohji S."/>
            <person name="Ichikawa N."/>
        </authorList>
    </citation>
    <scope>NUCLEOTIDE SEQUENCE [LARGE SCALE GENOMIC DNA]</scope>
    <source>
        <strain evidence="12 13">NBRC 107585</strain>
    </source>
</reference>
<evidence type="ECO:0000259" key="11">
    <source>
        <dbReference type="PROSITE" id="PS51352"/>
    </source>
</evidence>
<comment type="similarity">
    <text evidence="7 9">Belongs to the peroxiredoxin family. Prx6 subfamily.</text>
</comment>
<feature type="domain" description="Thioredoxin" evidence="11">
    <location>
        <begin position="37"/>
        <end position="192"/>
    </location>
</feature>
<evidence type="ECO:0000256" key="9">
    <source>
        <dbReference type="HAMAP-Rule" id="MF_00401"/>
    </source>
</evidence>
<evidence type="ECO:0000256" key="10">
    <source>
        <dbReference type="PIRSR" id="PIRSR000239-1"/>
    </source>
</evidence>
<keyword evidence="6 9" id="KW-0676">Redox-active center</keyword>
<name>A0A512HPY7_9HYPH</name>
<organism evidence="12 13">
    <name type="scientific">Ciceribacter naphthalenivorans</name>
    <dbReference type="NCBI Taxonomy" id="1118451"/>
    <lineage>
        <taxon>Bacteria</taxon>
        <taxon>Pseudomonadati</taxon>
        <taxon>Pseudomonadota</taxon>
        <taxon>Alphaproteobacteria</taxon>
        <taxon>Hyphomicrobiales</taxon>
        <taxon>Rhizobiaceae</taxon>
        <taxon>Ciceribacter</taxon>
    </lineage>
</organism>
<dbReference type="GO" id="GO:0033554">
    <property type="term" value="P:cellular response to stress"/>
    <property type="evidence" value="ECO:0007669"/>
    <property type="project" value="TreeGrafter"/>
</dbReference>
<dbReference type="InterPro" id="IPR050217">
    <property type="entry name" value="Peroxiredoxin"/>
</dbReference>
<dbReference type="GO" id="GO:0006979">
    <property type="term" value="P:response to oxidative stress"/>
    <property type="evidence" value="ECO:0007669"/>
    <property type="project" value="TreeGrafter"/>
</dbReference>
<accession>A0A512HPY7</accession>
<comment type="similarity">
    <text evidence="1">Belongs to the peroxiredoxin family. AhpC/Prx1 subfamily.</text>
</comment>
<evidence type="ECO:0000256" key="8">
    <source>
        <dbReference type="ARBA" id="ARBA00037420"/>
    </source>
</evidence>
<comment type="caution">
    <text evidence="12">The sequence shown here is derived from an EMBL/GenBank/DDBJ whole genome shotgun (WGS) entry which is preliminary data.</text>
</comment>
<dbReference type="GO" id="GO:0008379">
    <property type="term" value="F:thioredoxin peroxidase activity"/>
    <property type="evidence" value="ECO:0007669"/>
    <property type="project" value="TreeGrafter"/>
</dbReference>
<dbReference type="CDD" id="cd03016">
    <property type="entry name" value="PRX_1cys"/>
    <property type="match status" value="1"/>
</dbReference>